<dbReference type="AlphaFoldDB" id="A0A150GNF3"/>
<keyword evidence="7" id="KW-1185">Reference proteome</keyword>
<evidence type="ECO:0000256" key="3">
    <source>
        <dbReference type="ARBA" id="ARBA00022833"/>
    </source>
</evidence>
<accession>A0A150GNF3</accession>
<dbReference type="PROSITE" id="PS01359">
    <property type="entry name" value="ZF_PHD_1"/>
    <property type="match status" value="1"/>
</dbReference>
<comment type="caution">
    <text evidence="6">The sequence shown here is derived from an EMBL/GenBank/DDBJ whole genome shotgun (WGS) entry which is preliminary data.</text>
</comment>
<keyword evidence="3" id="KW-0862">Zinc</keyword>
<evidence type="ECO:0000313" key="7">
    <source>
        <dbReference type="Proteomes" id="UP000075714"/>
    </source>
</evidence>
<feature type="compositionally biased region" description="Gly residues" evidence="4">
    <location>
        <begin position="411"/>
        <end position="423"/>
    </location>
</feature>
<evidence type="ECO:0000256" key="1">
    <source>
        <dbReference type="ARBA" id="ARBA00022723"/>
    </source>
</evidence>
<dbReference type="Gene3D" id="3.30.40.10">
    <property type="entry name" value="Zinc/RING finger domain, C3HC4 (zinc finger)"/>
    <property type="match status" value="1"/>
</dbReference>
<dbReference type="InterPro" id="IPR013083">
    <property type="entry name" value="Znf_RING/FYVE/PHD"/>
</dbReference>
<proteinExistence type="predicted"/>
<gene>
    <name evidence="6" type="ORF">GPECTOR_13g835</name>
</gene>
<dbReference type="InterPro" id="IPR001965">
    <property type="entry name" value="Znf_PHD"/>
</dbReference>
<dbReference type="PANTHER" id="PTHR36334:SF1">
    <property type="entry name" value="PROTEIN, PUTATIVE (DUF2358)-RELATED"/>
    <property type="match status" value="1"/>
</dbReference>
<dbReference type="GO" id="GO:0008270">
    <property type="term" value="F:zinc ion binding"/>
    <property type="evidence" value="ECO:0007669"/>
    <property type="project" value="UniProtKB-KW"/>
</dbReference>
<dbReference type="Proteomes" id="UP000075714">
    <property type="component" value="Unassembled WGS sequence"/>
</dbReference>
<dbReference type="InterPro" id="IPR019786">
    <property type="entry name" value="Zinc_finger_PHD-type_CS"/>
</dbReference>
<sequence length="468" mass="49327">MYGRVRPCTGGDGGGGGGGELDVEAAEAAIADLVRGGRGGGGGGGLGEASGEGEADERAAMRALSSVECGFCRRRLGRRAASGRGPPLLLCDGCHRPFHADCCRFRAVPTRPRPGGDGGWYHCEDCEKCAAQWRQRAAAGAAPAGNGRTWALLTPAAGLPAGGGRGALRRPEATEGLREVRMAAASTAPRAVDAVLDSDYAVLLRDARGAAVAAATLDVYGRDVTVTDLLATRDGDHGPAHVRTPNLESDYCDDFQCTSSPAVEQTVRSLARELTRGRYATTSLYQQTVTYSDGFRTFTGPEGYARQRWIADNVDKYKASITRMRMLDKGTSVVEWRLVGKLGGMDLDVDFTTTCEHNLLTGRINVHRESWNLSRCSPPAAALATLNRYSWSARQALTDVKDGLGKAAQKLGGGGGAGGGMGDMPGDPTRFYQQQGDSGPNQDLFAGGFLIALLYLAFKLFGALETLG</sequence>
<keyword evidence="1" id="KW-0479">Metal-binding</keyword>
<evidence type="ECO:0000256" key="2">
    <source>
        <dbReference type="ARBA" id="ARBA00022771"/>
    </source>
</evidence>
<organism evidence="6 7">
    <name type="scientific">Gonium pectorale</name>
    <name type="common">Green alga</name>
    <dbReference type="NCBI Taxonomy" id="33097"/>
    <lineage>
        <taxon>Eukaryota</taxon>
        <taxon>Viridiplantae</taxon>
        <taxon>Chlorophyta</taxon>
        <taxon>core chlorophytes</taxon>
        <taxon>Chlorophyceae</taxon>
        <taxon>CS clade</taxon>
        <taxon>Chlamydomonadales</taxon>
        <taxon>Volvocaceae</taxon>
        <taxon>Gonium</taxon>
    </lineage>
</organism>
<dbReference type="SMART" id="SM00249">
    <property type="entry name" value="PHD"/>
    <property type="match status" value="1"/>
</dbReference>
<feature type="region of interest" description="Disordered" evidence="4">
    <location>
        <begin position="1"/>
        <end position="20"/>
    </location>
</feature>
<keyword evidence="2" id="KW-0863">Zinc-finger</keyword>
<feature type="compositionally biased region" description="Gly residues" evidence="4">
    <location>
        <begin position="10"/>
        <end position="20"/>
    </location>
</feature>
<dbReference type="PANTHER" id="PTHR36334">
    <property type="entry name" value="PROTEIN, PUTATIVE (DUF2358)-RELATED"/>
    <property type="match status" value="1"/>
</dbReference>
<dbReference type="GO" id="GO:0009507">
    <property type="term" value="C:chloroplast"/>
    <property type="evidence" value="ECO:0007669"/>
    <property type="project" value="TreeGrafter"/>
</dbReference>
<dbReference type="SUPFAM" id="SSF57903">
    <property type="entry name" value="FYVE/PHD zinc finger"/>
    <property type="match status" value="1"/>
</dbReference>
<feature type="region of interest" description="Disordered" evidence="4">
    <location>
        <begin position="411"/>
        <end position="437"/>
    </location>
</feature>
<feature type="domain" description="Zinc finger PHD-type" evidence="5">
    <location>
        <begin position="68"/>
        <end position="127"/>
    </location>
</feature>
<dbReference type="CDD" id="cd15489">
    <property type="entry name" value="PHD_SF"/>
    <property type="match status" value="1"/>
</dbReference>
<evidence type="ECO:0000259" key="5">
    <source>
        <dbReference type="SMART" id="SM00249"/>
    </source>
</evidence>
<reference evidence="7" key="1">
    <citation type="journal article" date="2016" name="Nat. Commun.">
        <title>The Gonium pectorale genome demonstrates co-option of cell cycle regulation during the evolution of multicellularity.</title>
        <authorList>
            <person name="Hanschen E.R."/>
            <person name="Marriage T.N."/>
            <person name="Ferris P.J."/>
            <person name="Hamaji T."/>
            <person name="Toyoda A."/>
            <person name="Fujiyama A."/>
            <person name="Neme R."/>
            <person name="Noguchi H."/>
            <person name="Minakuchi Y."/>
            <person name="Suzuki M."/>
            <person name="Kawai-Toyooka H."/>
            <person name="Smith D.R."/>
            <person name="Sparks H."/>
            <person name="Anderson J."/>
            <person name="Bakaric R."/>
            <person name="Luria V."/>
            <person name="Karger A."/>
            <person name="Kirschner M.W."/>
            <person name="Durand P.M."/>
            <person name="Michod R.E."/>
            <person name="Nozaki H."/>
            <person name="Olson B.J."/>
        </authorList>
    </citation>
    <scope>NUCLEOTIDE SEQUENCE [LARGE SCALE GENOMIC DNA]</scope>
    <source>
        <strain evidence="7">NIES-2863</strain>
    </source>
</reference>
<name>A0A150GNF3_GONPE</name>
<dbReference type="EMBL" id="LSYV01000014">
    <property type="protein sequence ID" value="KXZ51347.1"/>
    <property type="molecule type" value="Genomic_DNA"/>
</dbReference>
<evidence type="ECO:0000313" key="6">
    <source>
        <dbReference type="EMBL" id="KXZ51347.1"/>
    </source>
</evidence>
<protein>
    <recommendedName>
        <fullName evidence="5">Zinc finger PHD-type domain-containing protein</fullName>
    </recommendedName>
</protein>
<dbReference type="OrthoDB" id="2016221at2759"/>
<evidence type="ECO:0000256" key="4">
    <source>
        <dbReference type="SAM" id="MobiDB-lite"/>
    </source>
</evidence>
<dbReference type="InterPro" id="IPR011011">
    <property type="entry name" value="Znf_FYVE_PHD"/>
</dbReference>
<dbReference type="STRING" id="33097.A0A150GNF3"/>